<dbReference type="GO" id="GO:0016887">
    <property type="term" value="F:ATP hydrolysis activity"/>
    <property type="evidence" value="ECO:0007669"/>
    <property type="project" value="TreeGrafter"/>
</dbReference>
<evidence type="ECO:0000259" key="4">
    <source>
        <dbReference type="Pfam" id="PF01656"/>
    </source>
</evidence>
<feature type="compositionally biased region" description="Polar residues" evidence="3">
    <location>
        <begin position="1"/>
        <end position="17"/>
    </location>
</feature>
<dbReference type="GO" id="GO:0009898">
    <property type="term" value="C:cytoplasmic side of plasma membrane"/>
    <property type="evidence" value="ECO:0007669"/>
    <property type="project" value="TreeGrafter"/>
</dbReference>
<dbReference type="AlphaFoldDB" id="A0A5A7QEH9"/>
<name>A0A5A7QEH9_STRAF</name>
<feature type="region of interest" description="Disordered" evidence="3">
    <location>
        <begin position="124"/>
        <end position="146"/>
    </location>
</feature>
<evidence type="ECO:0000313" key="6">
    <source>
        <dbReference type="Proteomes" id="UP000325081"/>
    </source>
</evidence>
<dbReference type="GO" id="GO:0051782">
    <property type="term" value="P:negative regulation of cell division"/>
    <property type="evidence" value="ECO:0007669"/>
    <property type="project" value="TreeGrafter"/>
</dbReference>
<dbReference type="GO" id="GO:0005829">
    <property type="term" value="C:cytosol"/>
    <property type="evidence" value="ECO:0007669"/>
    <property type="project" value="TreeGrafter"/>
</dbReference>
<evidence type="ECO:0000313" key="5">
    <source>
        <dbReference type="EMBL" id="GER42351.1"/>
    </source>
</evidence>
<feature type="domain" description="CobQ/CobB/MinD/ParA nucleotide binding" evidence="4">
    <location>
        <begin position="63"/>
        <end position="101"/>
    </location>
</feature>
<dbReference type="Proteomes" id="UP000325081">
    <property type="component" value="Unassembled WGS sequence"/>
</dbReference>
<dbReference type="PANTHER" id="PTHR43384">
    <property type="entry name" value="SEPTUM SITE-DETERMINING PROTEIN MIND HOMOLOG, CHLOROPLASTIC-RELATED"/>
    <property type="match status" value="1"/>
</dbReference>
<accession>A0A5A7QEH9</accession>
<gene>
    <name evidence="5" type="ORF">STAS_19125</name>
</gene>
<evidence type="ECO:0000256" key="3">
    <source>
        <dbReference type="SAM" id="MobiDB-lite"/>
    </source>
</evidence>
<feature type="compositionally biased region" description="Low complexity" evidence="3">
    <location>
        <begin position="124"/>
        <end position="134"/>
    </location>
</feature>
<dbReference type="Gene3D" id="3.40.50.300">
    <property type="entry name" value="P-loop containing nucleotide triphosphate hydrolases"/>
    <property type="match status" value="1"/>
</dbReference>
<evidence type="ECO:0000256" key="2">
    <source>
        <dbReference type="ARBA" id="ARBA00022840"/>
    </source>
</evidence>
<dbReference type="InterPro" id="IPR027417">
    <property type="entry name" value="P-loop_NTPase"/>
</dbReference>
<dbReference type="InterPro" id="IPR050625">
    <property type="entry name" value="ParA/MinD_ATPase"/>
</dbReference>
<sequence length="146" mass="15480">MTNSCCRTSAVKISSGGQPKPQSLPQSEPSSSTTQNPSHRRPKLSPPPAQPQGAALRRDSLRVVITSGKSGKTTTTANISLSLARLGFFVVAIDPNVGLRNFGLLISLENRIRYTVVEEDSCFSSSISPISAPPRDGGGSDEFVRP</sequence>
<keyword evidence="6" id="KW-1185">Reference proteome</keyword>
<proteinExistence type="predicted"/>
<dbReference type="InterPro" id="IPR002586">
    <property type="entry name" value="CobQ/CobB/MinD/ParA_Nub-bd_dom"/>
</dbReference>
<evidence type="ECO:0000256" key="1">
    <source>
        <dbReference type="ARBA" id="ARBA00022741"/>
    </source>
</evidence>
<dbReference type="Pfam" id="PF01656">
    <property type="entry name" value="CbiA"/>
    <property type="match status" value="1"/>
</dbReference>
<comment type="caution">
    <text evidence="5">The sequence shown here is derived from an EMBL/GenBank/DDBJ whole genome shotgun (WGS) entry which is preliminary data.</text>
</comment>
<dbReference type="EMBL" id="BKCP01006294">
    <property type="protein sequence ID" value="GER42351.1"/>
    <property type="molecule type" value="Genomic_DNA"/>
</dbReference>
<reference evidence="6" key="1">
    <citation type="journal article" date="2019" name="Curr. Biol.">
        <title>Genome Sequence of Striga asiatica Provides Insight into the Evolution of Plant Parasitism.</title>
        <authorList>
            <person name="Yoshida S."/>
            <person name="Kim S."/>
            <person name="Wafula E.K."/>
            <person name="Tanskanen J."/>
            <person name="Kim Y.M."/>
            <person name="Honaas L."/>
            <person name="Yang Z."/>
            <person name="Spallek T."/>
            <person name="Conn C.E."/>
            <person name="Ichihashi Y."/>
            <person name="Cheong K."/>
            <person name="Cui S."/>
            <person name="Der J.P."/>
            <person name="Gundlach H."/>
            <person name="Jiao Y."/>
            <person name="Hori C."/>
            <person name="Ishida J.K."/>
            <person name="Kasahara H."/>
            <person name="Kiba T."/>
            <person name="Kim M.S."/>
            <person name="Koo N."/>
            <person name="Laohavisit A."/>
            <person name="Lee Y.H."/>
            <person name="Lumba S."/>
            <person name="McCourt P."/>
            <person name="Mortimer J.C."/>
            <person name="Mutuku J.M."/>
            <person name="Nomura T."/>
            <person name="Sasaki-Sekimoto Y."/>
            <person name="Seto Y."/>
            <person name="Wang Y."/>
            <person name="Wakatake T."/>
            <person name="Sakakibara H."/>
            <person name="Demura T."/>
            <person name="Yamaguchi S."/>
            <person name="Yoneyama K."/>
            <person name="Manabe R.I."/>
            <person name="Nelson D.C."/>
            <person name="Schulman A.H."/>
            <person name="Timko M.P."/>
            <person name="dePamphilis C.W."/>
            <person name="Choi D."/>
            <person name="Shirasu K."/>
        </authorList>
    </citation>
    <scope>NUCLEOTIDE SEQUENCE [LARGE SCALE GENOMIC DNA]</scope>
    <source>
        <strain evidence="6">cv. UVA1</strain>
    </source>
</reference>
<keyword evidence="1" id="KW-0547">Nucleotide-binding</keyword>
<feature type="region of interest" description="Disordered" evidence="3">
    <location>
        <begin position="1"/>
        <end position="58"/>
    </location>
</feature>
<feature type="compositionally biased region" description="Low complexity" evidence="3">
    <location>
        <begin position="18"/>
        <end position="37"/>
    </location>
</feature>
<organism evidence="5 6">
    <name type="scientific">Striga asiatica</name>
    <name type="common">Asiatic witchweed</name>
    <name type="synonym">Buchnera asiatica</name>
    <dbReference type="NCBI Taxonomy" id="4170"/>
    <lineage>
        <taxon>Eukaryota</taxon>
        <taxon>Viridiplantae</taxon>
        <taxon>Streptophyta</taxon>
        <taxon>Embryophyta</taxon>
        <taxon>Tracheophyta</taxon>
        <taxon>Spermatophyta</taxon>
        <taxon>Magnoliopsida</taxon>
        <taxon>eudicotyledons</taxon>
        <taxon>Gunneridae</taxon>
        <taxon>Pentapetalae</taxon>
        <taxon>asterids</taxon>
        <taxon>lamiids</taxon>
        <taxon>Lamiales</taxon>
        <taxon>Orobanchaceae</taxon>
        <taxon>Buchnereae</taxon>
        <taxon>Striga</taxon>
    </lineage>
</organism>
<protein>
    <submittedName>
        <fullName evidence="5">Site-determining protein</fullName>
    </submittedName>
</protein>
<dbReference type="SUPFAM" id="SSF52540">
    <property type="entry name" value="P-loop containing nucleoside triphosphate hydrolases"/>
    <property type="match status" value="1"/>
</dbReference>
<keyword evidence="2" id="KW-0067">ATP-binding</keyword>
<dbReference type="GO" id="GO:0005524">
    <property type="term" value="F:ATP binding"/>
    <property type="evidence" value="ECO:0007669"/>
    <property type="project" value="UniProtKB-KW"/>
</dbReference>
<dbReference type="PANTHER" id="PTHR43384:SF6">
    <property type="entry name" value="SEPTUM SITE-DETERMINING PROTEIN MIND HOMOLOG, CHLOROPLASTIC"/>
    <property type="match status" value="1"/>
</dbReference>